<name>A0A4Z0WAT7_9GAMM</name>
<proteinExistence type="predicted"/>
<keyword evidence="2" id="KW-1185">Reference proteome</keyword>
<dbReference type="AlphaFoldDB" id="A0A4Z0WAT7"/>
<sequence length="329" mass="37114">MLSVVRTGQPSSYVCHLLSTLKQVLLLRTVQTKAAMFVYTCWLVYQGNWMKTQKGEVADVRALSQRPVEAFQRADNVAALINIRTDLLRGFSFLGFPCASESCHPLVATAAHYHAGRSDRYEGSPLELYYNLVRPRSVAEILGLEGRFSQWRLNWLPPLFADVPWRRAPSFHVWRRNIKTMRRDAAQHGVRVTGRSWNFAGPTDAEVASLEWHRVCSLVDSIAEHGYDASKANDHIGGALLVRGKEYSLLVKGGQHRAAALAALGYEEIPVIIRQDAGVIRREEVDTWPAVRSGVLTRTQALQVFDRVFEGRHPRCVRPYCEALTSLFQ</sequence>
<dbReference type="EMBL" id="SRMF01000001">
    <property type="protein sequence ID" value="TGG95262.1"/>
    <property type="molecule type" value="Genomic_DNA"/>
</dbReference>
<reference evidence="1 2" key="1">
    <citation type="submission" date="2019-04" db="EMBL/GenBank/DDBJ databases">
        <title>Natronospirillum operosus gen. nov., sp. nov., a haloalkaliphilic satellite isolated from decaying biomass of laboratory culture of cyanobacterium Geitlerinema sp. and proposal of Natronospirillaceae fam. nov. and Saccharospirillaceae fam. nov.</title>
        <authorList>
            <person name="Kevbrin V."/>
            <person name="Boltyanskaya Y."/>
            <person name="Koziaeva V."/>
            <person name="Grouzdev D.S."/>
            <person name="Park M."/>
            <person name="Cho J."/>
        </authorList>
    </citation>
    <scope>NUCLEOTIDE SEQUENCE [LARGE SCALE GENOMIC DNA]</scope>
    <source>
        <strain evidence="1 2">G-116</strain>
    </source>
</reference>
<dbReference type="OrthoDB" id="2865096at2"/>
<dbReference type="SUPFAM" id="SSF110849">
    <property type="entry name" value="ParB/Sulfiredoxin"/>
    <property type="match status" value="1"/>
</dbReference>
<gene>
    <name evidence="1" type="ORF">E4656_02245</name>
</gene>
<comment type="caution">
    <text evidence="1">The sequence shown here is derived from an EMBL/GenBank/DDBJ whole genome shotgun (WGS) entry which is preliminary data.</text>
</comment>
<dbReference type="InterPro" id="IPR036086">
    <property type="entry name" value="ParB/Sulfiredoxin_sf"/>
</dbReference>
<dbReference type="RefSeq" id="WP_135480788.1">
    <property type="nucleotide sequence ID" value="NZ_SRMF01000001.1"/>
</dbReference>
<accession>A0A4Z0WAT7</accession>
<organism evidence="1 2">
    <name type="scientific">Natronospirillum operosum</name>
    <dbReference type="NCBI Taxonomy" id="2759953"/>
    <lineage>
        <taxon>Bacteria</taxon>
        <taxon>Pseudomonadati</taxon>
        <taxon>Pseudomonadota</taxon>
        <taxon>Gammaproteobacteria</taxon>
        <taxon>Oceanospirillales</taxon>
        <taxon>Natronospirillaceae</taxon>
        <taxon>Natronospirillum</taxon>
    </lineage>
</organism>
<evidence type="ECO:0000313" key="1">
    <source>
        <dbReference type="EMBL" id="TGG95262.1"/>
    </source>
</evidence>
<evidence type="ECO:0000313" key="2">
    <source>
        <dbReference type="Proteomes" id="UP000297475"/>
    </source>
</evidence>
<protein>
    <recommendedName>
        <fullName evidence="3">ParB/Sulfiredoxin domain-containing protein</fullName>
    </recommendedName>
</protein>
<dbReference type="Proteomes" id="UP000297475">
    <property type="component" value="Unassembled WGS sequence"/>
</dbReference>
<evidence type="ECO:0008006" key="3">
    <source>
        <dbReference type="Google" id="ProtNLM"/>
    </source>
</evidence>